<keyword evidence="15" id="KW-1185">Reference proteome</keyword>
<dbReference type="Proteomes" id="UP000410492">
    <property type="component" value="Unassembled WGS sequence"/>
</dbReference>
<dbReference type="GO" id="GO:0005886">
    <property type="term" value="C:plasma membrane"/>
    <property type="evidence" value="ECO:0007669"/>
    <property type="project" value="UniProtKB-SubCell"/>
</dbReference>
<proteinExistence type="predicted"/>
<comment type="subcellular location">
    <subcellularLocation>
        <location evidence="2">Cell membrane</location>
    </subcellularLocation>
    <subcellularLocation>
        <location evidence="1">Membrane</location>
        <topology evidence="1">Multi-pass membrane protein</topology>
    </subcellularLocation>
</comment>
<keyword evidence="4" id="KW-1003">Cell membrane</keyword>
<dbReference type="InterPro" id="IPR036719">
    <property type="entry name" value="Neuro-gated_channel_TM_sf"/>
</dbReference>
<evidence type="ECO:0000256" key="10">
    <source>
        <dbReference type="ARBA" id="ARBA00023303"/>
    </source>
</evidence>
<dbReference type="OrthoDB" id="407674at2759"/>
<evidence type="ECO:0000313" key="14">
    <source>
        <dbReference type="EMBL" id="VEN35000.1"/>
    </source>
</evidence>
<dbReference type="CDD" id="cd19049">
    <property type="entry name" value="LGIC_TM_anion"/>
    <property type="match status" value="1"/>
</dbReference>
<dbReference type="InterPro" id="IPR006029">
    <property type="entry name" value="Neurotrans-gated_channel_TM"/>
</dbReference>
<keyword evidence="7 11" id="KW-1133">Transmembrane helix</keyword>
<keyword evidence="8" id="KW-0406">Ion transport</keyword>
<dbReference type="InterPro" id="IPR006201">
    <property type="entry name" value="Neur_channel"/>
</dbReference>
<feature type="transmembrane region" description="Helical" evidence="11">
    <location>
        <begin position="84"/>
        <end position="104"/>
    </location>
</feature>
<dbReference type="GO" id="GO:0005254">
    <property type="term" value="F:chloride channel activity"/>
    <property type="evidence" value="ECO:0007669"/>
    <property type="project" value="UniProtKB-ARBA"/>
</dbReference>
<dbReference type="InterPro" id="IPR036734">
    <property type="entry name" value="Neur_chan_lig-bd_sf"/>
</dbReference>
<evidence type="ECO:0000313" key="15">
    <source>
        <dbReference type="Proteomes" id="UP000410492"/>
    </source>
</evidence>
<dbReference type="InterPro" id="IPR006028">
    <property type="entry name" value="GABAA/Glycine_rcpt"/>
</dbReference>
<keyword evidence="3" id="KW-0813">Transport</keyword>
<feature type="domain" description="Neurotransmitter-gated ion-channel ligand-binding" evidence="12">
    <location>
        <begin position="1"/>
        <end position="79"/>
    </location>
</feature>
<dbReference type="EMBL" id="CAACVG010001172">
    <property type="protein sequence ID" value="VEN35000.1"/>
    <property type="molecule type" value="Genomic_DNA"/>
</dbReference>
<dbReference type="InterPro" id="IPR038050">
    <property type="entry name" value="Neuro_actylchol_rec"/>
</dbReference>
<gene>
    <name evidence="14" type="ORF">CALMAC_LOCUS1023</name>
</gene>
<dbReference type="GO" id="GO:0004888">
    <property type="term" value="F:transmembrane signaling receptor activity"/>
    <property type="evidence" value="ECO:0007669"/>
    <property type="project" value="InterPro"/>
</dbReference>
<dbReference type="InterPro" id="IPR006202">
    <property type="entry name" value="Neur_chan_lig-bd"/>
</dbReference>
<keyword evidence="9 11" id="KW-0472">Membrane</keyword>
<evidence type="ECO:0000256" key="3">
    <source>
        <dbReference type="ARBA" id="ARBA00022448"/>
    </source>
</evidence>
<dbReference type="SUPFAM" id="SSF63712">
    <property type="entry name" value="Nicotinic receptor ligand binding domain-like"/>
    <property type="match status" value="1"/>
</dbReference>
<evidence type="ECO:0000256" key="1">
    <source>
        <dbReference type="ARBA" id="ARBA00004141"/>
    </source>
</evidence>
<dbReference type="GO" id="GO:0099095">
    <property type="term" value="F:ligand-gated monoatomic anion channel activity"/>
    <property type="evidence" value="ECO:0007669"/>
    <property type="project" value="UniProtKB-ARBA"/>
</dbReference>
<sequence length="254" mass="29148">MKFETYPHDTQICTMMIESLSHTDHDLVFIWNMTDPLVVNPEIELPQLDISNNYTTDCTIEYSTGNFTCLAVVFNLRRRLGYHLFHTYIPSALIVVMSWISFWIKPEAIPARVTLGVTSLLTLATQNTQSQQSLPPVSYVKAIDVWMSSCSVFVFMSLMEFAVVNNYMGPVATKAMKGYSDEDISVDVNDYRVGLPTKVIMQDMERPRYSTVSQPQYDTFCNGRSVALCIDQFSRFFFPFSFLILNVVYWSTFL</sequence>
<dbReference type="SUPFAM" id="SSF90112">
    <property type="entry name" value="Neurotransmitter-gated ion-channel transmembrane pore"/>
    <property type="match status" value="1"/>
</dbReference>
<accession>A0A653BHD7</accession>
<feature type="transmembrane region" description="Helical" evidence="11">
    <location>
        <begin position="233"/>
        <end position="252"/>
    </location>
</feature>
<dbReference type="Gene3D" id="2.70.170.10">
    <property type="entry name" value="Neurotransmitter-gated ion-channel ligand-binding domain"/>
    <property type="match status" value="1"/>
</dbReference>
<evidence type="ECO:0000256" key="8">
    <source>
        <dbReference type="ARBA" id="ARBA00023065"/>
    </source>
</evidence>
<evidence type="ECO:0000256" key="5">
    <source>
        <dbReference type="ARBA" id="ARBA00022692"/>
    </source>
</evidence>
<dbReference type="AlphaFoldDB" id="A0A653BHD7"/>
<evidence type="ECO:0000256" key="9">
    <source>
        <dbReference type="ARBA" id="ARBA00023136"/>
    </source>
</evidence>
<name>A0A653BHD7_CALMS</name>
<evidence type="ECO:0000259" key="12">
    <source>
        <dbReference type="Pfam" id="PF02931"/>
    </source>
</evidence>
<dbReference type="GO" id="GO:0005230">
    <property type="term" value="F:extracellular ligand-gated monoatomic ion channel activity"/>
    <property type="evidence" value="ECO:0007669"/>
    <property type="project" value="InterPro"/>
</dbReference>
<evidence type="ECO:0000256" key="2">
    <source>
        <dbReference type="ARBA" id="ARBA00004236"/>
    </source>
</evidence>
<dbReference type="PRINTS" id="PR00253">
    <property type="entry name" value="GABAARECEPTR"/>
</dbReference>
<dbReference type="Gene3D" id="1.20.58.390">
    <property type="entry name" value="Neurotransmitter-gated ion-channel transmembrane domain"/>
    <property type="match status" value="1"/>
</dbReference>
<evidence type="ECO:0000259" key="13">
    <source>
        <dbReference type="Pfam" id="PF02932"/>
    </source>
</evidence>
<evidence type="ECO:0000256" key="7">
    <source>
        <dbReference type="ARBA" id="ARBA00022989"/>
    </source>
</evidence>
<evidence type="ECO:0000256" key="11">
    <source>
        <dbReference type="SAM" id="Phobius"/>
    </source>
</evidence>
<dbReference type="Pfam" id="PF02931">
    <property type="entry name" value="Neur_chan_LBD"/>
    <property type="match status" value="1"/>
</dbReference>
<dbReference type="Pfam" id="PF02932">
    <property type="entry name" value="Neur_chan_memb"/>
    <property type="match status" value="1"/>
</dbReference>
<dbReference type="PANTHER" id="PTHR18945">
    <property type="entry name" value="NEUROTRANSMITTER GATED ION CHANNEL"/>
    <property type="match status" value="1"/>
</dbReference>
<keyword evidence="6" id="KW-0732">Signal</keyword>
<reference evidence="14 15" key="1">
    <citation type="submission" date="2019-01" db="EMBL/GenBank/DDBJ databases">
        <authorList>
            <person name="Sayadi A."/>
        </authorList>
    </citation>
    <scope>NUCLEOTIDE SEQUENCE [LARGE SCALE GENOMIC DNA]</scope>
</reference>
<organism evidence="14 15">
    <name type="scientific">Callosobruchus maculatus</name>
    <name type="common">Southern cowpea weevil</name>
    <name type="synonym">Pulse bruchid</name>
    <dbReference type="NCBI Taxonomy" id="64391"/>
    <lineage>
        <taxon>Eukaryota</taxon>
        <taxon>Metazoa</taxon>
        <taxon>Ecdysozoa</taxon>
        <taxon>Arthropoda</taxon>
        <taxon>Hexapoda</taxon>
        <taxon>Insecta</taxon>
        <taxon>Pterygota</taxon>
        <taxon>Neoptera</taxon>
        <taxon>Endopterygota</taxon>
        <taxon>Coleoptera</taxon>
        <taxon>Polyphaga</taxon>
        <taxon>Cucujiformia</taxon>
        <taxon>Chrysomeloidea</taxon>
        <taxon>Chrysomelidae</taxon>
        <taxon>Bruchinae</taxon>
        <taxon>Bruchini</taxon>
        <taxon>Callosobruchus</taxon>
    </lineage>
</organism>
<feature type="domain" description="Neurotransmitter-gated ion-channel transmembrane" evidence="13">
    <location>
        <begin position="87"/>
        <end position="168"/>
    </location>
</feature>
<evidence type="ECO:0008006" key="16">
    <source>
        <dbReference type="Google" id="ProtNLM"/>
    </source>
</evidence>
<keyword evidence="5 11" id="KW-0812">Transmembrane</keyword>
<evidence type="ECO:0000256" key="4">
    <source>
        <dbReference type="ARBA" id="ARBA00022475"/>
    </source>
</evidence>
<protein>
    <recommendedName>
        <fullName evidence="16">Neurotransmitter-gated ion-channel transmembrane domain-containing protein</fullName>
    </recommendedName>
</protein>
<evidence type="ECO:0000256" key="6">
    <source>
        <dbReference type="ARBA" id="ARBA00022729"/>
    </source>
</evidence>
<feature type="transmembrane region" description="Helical" evidence="11">
    <location>
        <begin position="145"/>
        <end position="167"/>
    </location>
</feature>
<keyword evidence="10" id="KW-0407">Ion channel</keyword>